<comment type="caution">
    <text evidence="2">The sequence shown here is derived from an EMBL/GenBank/DDBJ whole genome shotgun (WGS) entry which is preliminary data.</text>
</comment>
<evidence type="ECO:0000259" key="1">
    <source>
        <dbReference type="Pfam" id="PF04993"/>
    </source>
</evidence>
<accession>A0ABP9FSS2</accession>
<dbReference type="Gene3D" id="3.30.1460.30">
    <property type="entry name" value="YgaC/TfoX-N like chaperone"/>
    <property type="match status" value="1"/>
</dbReference>
<keyword evidence="3" id="KW-1185">Reference proteome</keyword>
<evidence type="ECO:0000313" key="2">
    <source>
        <dbReference type="EMBL" id="GAA4911957.1"/>
    </source>
</evidence>
<dbReference type="Proteomes" id="UP001501436">
    <property type="component" value="Unassembled WGS sequence"/>
</dbReference>
<dbReference type="EMBL" id="BAABJI010000002">
    <property type="protein sequence ID" value="GAA4911957.1"/>
    <property type="molecule type" value="Genomic_DNA"/>
</dbReference>
<proteinExistence type="predicted"/>
<dbReference type="RefSeq" id="WP_345330223.1">
    <property type="nucleotide sequence ID" value="NZ_BAABJI010000002.1"/>
</dbReference>
<protein>
    <submittedName>
        <fullName evidence="2">TfoX/Sxy family protein</fullName>
    </submittedName>
</protein>
<gene>
    <name evidence="2" type="ORF">GCM10023313_13660</name>
</gene>
<sequence>MAANPLLLDLVRNSLFQSVTVMEKKMFGGVCFMVDDKMCVCVGDVYMMCRLDPDNYEHELQLPGVTQIVHGGRLMKGYVYVDEAVLNTQADVDSWVSKALAYNPAAKASKK</sequence>
<dbReference type="SUPFAM" id="SSF159894">
    <property type="entry name" value="YgaC/TfoX-N like"/>
    <property type="match status" value="1"/>
</dbReference>
<organism evidence="2 3">
    <name type="scientific">Mucilaginibacter defluvii</name>
    <dbReference type="NCBI Taxonomy" id="1196019"/>
    <lineage>
        <taxon>Bacteria</taxon>
        <taxon>Pseudomonadati</taxon>
        <taxon>Bacteroidota</taxon>
        <taxon>Sphingobacteriia</taxon>
        <taxon>Sphingobacteriales</taxon>
        <taxon>Sphingobacteriaceae</taxon>
        <taxon>Mucilaginibacter</taxon>
    </lineage>
</organism>
<evidence type="ECO:0000313" key="3">
    <source>
        <dbReference type="Proteomes" id="UP001501436"/>
    </source>
</evidence>
<dbReference type="Pfam" id="PF04993">
    <property type="entry name" value="TfoX_N"/>
    <property type="match status" value="1"/>
</dbReference>
<dbReference type="InterPro" id="IPR007076">
    <property type="entry name" value="TfoX_N"/>
</dbReference>
<feature type="domain" description="TfoX N-terminal" evidence="1">
    <location>
        <begin position="20"/>
        <end position="101"/>
    </location>
</feature>
<name>A0ABP9FSS2_9SPHI</name>
<reference evidence="3" key="1">
    <citation type="journal article" date="2019" name="Int. J. Syst. Evol. Microbiol.">
        <title>The Global Catalogue of Microorganisms (GCM) 10K type strain sequencing project: providing services to taxonomists for standard genome sequencing and annotation.</title>
        <authorList>
            <consortium name="The Broad Institute Genomics Platform"/>
            <consortium name="The Broad Institute Genome Sequencing Center for Infectious Disease"/>
            <person name="Wu L."/>
            <person name="Ma J."/>
        </authorList>
    </citation>
    <scope>NUCLEOTIDE SEQUENCE [LARGE SCALE GENOMIC DNA]</scope>
    <source>
        <strain evidence="3">JCM 18283</strain>
    </source>
</reference>